<dbReference type="Pfam" id="PF00258">
    <property type="entry name" value="Flavodoxin_1"/>
    <property type="match status" value="1"/>
</dbReference>
<dbReference type="eggNOG" id="COG0716">
    <property type="taxonomic scope" value="Bacteria"/>
</dbReference>
<dbReference type="InterPro" id="IPR029039">
    <property type="entry name" value="Flavoprotein-like_sf"/>
</dbReference>
<dbReference type="PANTHER" id="PTHR42809">
    <property type="entry name" value="FLAVODOXIN 2"/>
    <property type="match status" value="1"/>
</dbReference>
<keyword evidence="7 8" id="KW-0249">Electron transport</keyword>
<dbReference type="InterPro" id="IPR050619">
    <property type="entry name" value="Flavodoxin"/>
</dbReference>
<dbReference type="InterPro" id="IPR001094">
    <property type="entry name" value="Flavdoxin-like"/>
</dbReference>
<protein>
    <recommendedName>
        <fullName evidence="8">Flavodoxin</fullName>
    </recommendedName>
</protein>
<evidence type="ECO:0000256" key="4">
    <source>
        <dbReference type="ARBA" id="ARBA00022448"/>
    </source>
</evidence>
<dbReference type="OrthoDB" id="9790745at2"/>
<dbReference type="Gene3D" id="3.40.50.360">
    <property type="match status" value="1"/>
</dbReference>
<evidence type="ECO:0000259" key="9">
    <source>
        <dbReference type="PROSITE" id="PS50902"/>
    </source>
</evidence>
<dbReference type="AlphaFoldDB" id="A0A081L7M6"/>
<evidence type="ECO:0000256" key="6">
    <source>
        <dbReference type="ARBA" id="ARBA00022643"/>
    </source>
</evidence>
<comment type="similarity">
    <text evidence="3 8">Belongs to the flavodoxin family.</text>
</comment>
<evidence type="ECO:0000256" key="5">
    <source>
        <dbReference type="ARBA" id="ARBA00022630"/>
    </source>
</evidence>
<comment type="caution">
    <text evidence="10">The sequence shown here is derived from an EMBL/GenBank/DDBJ whole genome shotgun (WGS) entry which is preliminary data.</text>
</comment>
<evidence type="ECO:0000256" key="1">
    <source>
        <dbReference type="ARBA" id="ARBA00001917"/>
    </source>
</evidence>
<dbReference type="RefSeq" id="WP_034324427.1">
    <property type="nucleotide sequence ID" value="NZ_JOTP01000028.1"/>
</dbReference>
<reference evidence="10 11" key="1">
    <citation type="submission" date="2012-09" db="EMBL/GenBank/DDBJ databases">
        <title>Genome Sequence of Bacillus sp. DW5-4.</title>
        <authorList>
            <person name="Lai Q."/>
            <person name="Liu Y."/>
            <person name="Shao Z."/>
        </authorList>
    </citation>
    <scope>NUCLEOTIDE SEQUENCE [LARGE SCALE GENOMIC DNA]</scope>
    <source>
        <strain evidence="10 11">DW5-4</strain>
    </source>
</reference>
<dbReference type="PRINTS" id="PR00369">
    <property type="entry name" value="FLAVODOXIN"/>
</dbReference>
<dbReference type="NCBIfam" id="NF005216">
    <property type="entry name" value="PRK06703.1"/>
    <property type="match status" value="1"/>
</dbReference>
<sequence>MKALIAFASMSGNTEDMAAILKQTLEGKGIDTEMMEFDDTSAEDLSSYDYVLIGSYTWGDGDLPYEAEDFYEEVSTLELSDIKAAVFGSGDYSYPKFCEAVHTFHDMLQSTGASVFPETLKMELAPDTDEDVACCQEFATSFLTWASLSEKRVENHVS</sequence>
<evidence type="ECO:0000256" key="2">
    <source>
        <dbReference type="ARBA" id="ARBA00003297"/>
    </source>
</evidence>
<dbReference type="PROSITE" id="PS50902">
    <property type="entry name" value="FLAVODOXIN_LIKE"/>
    <property type="match status" value="1"/>
</dbReference>
<organism evidence="10 11">
    <name type="scientific">Bacillus zhangzhouensis</name>
    <dbReference type="NCBI Taxonomy" id="1178540"/>
    <lineage>
        <taxon>Bacteria</taxon>
        <taxon>Bacillati</taxon>
        <taxon>Bacillota</taxon>
        <taxon>Bacilli</taxon>
        <taxon>Bacillales</taxon>
        <taxon>Bacillaceae</taxon>
        <taxon>Bacillus</taxon>
    </lineage>
</organism>
<dbReference type="EMBL" id="JOTP01000028">
    <property type="protein sequence ID" value="KEP25252.1"/>
    <property type="molecule type" value="Genomic_DNA"/>
</dbReference>
<dbReference type="GO" id="GO:0016651">
    <property type="term" value="F:oxidoreductase activity, acting on NAD(P)H"/>
    <property type="evidence" value="ECO:0007669"/>
    <property type="project" value="UniProtKB-ARBA"/>
</dbReference>
<proteinExistence type="inferred from homology"/>
<name>A0A081L7M6_9BACI</name>
<comment type="cofactor">
    <cofactor evidence="1 8">
        <name>FMN</name>
        <dbReference type="ChEBI" id="CHEBI:58210"/>
    </cofactor>
</comment>
<dbReference type="GO" id="GO:0009055">
    <property type="term" value="F:electron transfer activity"/>
    <property type="evidence" value="ECO:0007669"/>
    <property type="project" value="UniProtKB-UniRule"/>
</dbReference>
<keyword evidence="11" id="KW-1185">Reference proteome</keyword>
<dbReference type="GO" id="GO:0010181">
    <property type="term" value="F:FMN binding"/>
    <property type="evidence" value="ECO:0007669"/>
    <property type="project" value="UniProtKB-UniRule"/>
</dbReference>
<dbReference type="SUPFAM" id="SSF52218">
    <property type="entry name" value="Flavoproteins"/>
    <property type="match status" value="1"/>
</dbReference>
<comment type="function">
    <text evidence="2 8">Low-potential electron donor to a number of redox enzymes.</text>
</comment>
<evidence type="ECO:0000256" key="3">
    <source>
        <dbReference type="ARBA" id="ARBA00005267"/>
    </source>
</evidence>
<feature type="domain" description="Flavodoxin-like" evidence="9">
    <location>
        <begin position="3"/>
        <end position="143"/>
    </location>
</feature>
<gene>
    <name evidence="10" type="ORF">BA70_09990</name>
</gene>
<evidence type="ECO:0000313" key="10">
    <source>
        <dbReference type="EMBL" id="KEP25252.1"/>
    </source>
</evidence>
<dbReference type="InterPro" id="IPR010087">
    <property type="entry name" value="Flav_short"/>
</dbReference>
<accession>A0A081L7M6</accession>
<dbReference type="PANTHER" id="PTHR42809:SF1">
    <property type="entry name" value="FLAVODOXIN 1"/>
    <property type="match status" value="1"/>
</dbReference>
<dbReference type="NCBIfam" id="TIGR01753">
    <property type="entry name" value="flav_short"/>
    <property type="match status" value="1"/>
</dbReference>
<keyword evidence="6 8" id="KW-0288">FMN</keyword>
<keyword evidence="4 8" id="KW-0813">Transport</keyword>
<evidence type="ECO:0000313" key="11">
    <source>
        <dbReference type="Proteomes" id="UP000028091"/>
    </source>
</evidence>
<keyword evidence="5 8" id="KW-0285">Flavoprotein</keyword>
<evidence type="ECO:0000256" key="8">
    <source>
        <dbReference type="RuleBase" id="RU367037"/>
    </source>
</evidence>
<evidence type="ECO:0000256" key="7">
    <source>
        <dbReference type="ARBA" id="ARBA00022982"/>
    </source>
</evidence>
<dbReference type="Proteomes" id="UP000028091">
    <property type="component" value="Unassembled WGS sequence"/>
</dbReference>
<dbReference type="InterPro" id="IPR008254">
    <property type="entry name" value="Flavodoxin/NO_synth"/>
</dbReference>